<gene>
    <name evidence="1" type="ORF">C5689_09910</name>
</gene>
<comment type="caution">
    <text evidence="1">The sequence shown here is derived from an EMBL/GenBank/DDBJ whole genome shotgun (WGS) entry which is preliminary data.</text>
</comment>
<organism evidence="1 2">
    <name type="scientific">Methylosinus sporium</name>
    <dbReference type="NCBI Taxonomy" id="428"/>
    <lineage>
        <taxon>Bacteria</taxon>
        <taxon>Pseudomonadati</taxon>
        <taxon>Pseudomonadota</taxon>
        <taxon>Alphaproteobacteria</taxon>
        <taxon>Hyphomicrobiales</taxon>
        <taxon>Methylocystaceae</taxon>
        <taxon>Methylosinus</taxon>
    </lineage>
</organism>
<dbReference type="RefSeq" id="WP_108917121.1">
    <property type="nucleotide sequence ID" value="NZ_BGJY01000002.1"/>
</dbReference>
<dbReference type="Proteomes" id="UP000245137">
    <property type="component" value="Unassembled WGS sequence"/>
</dbReference>
<accession>A0A2U1SR26</accession>
<evidence type="ECO:0008006" key="3">
    <source>
        <dbReference type="Google" id="ProtNLM"/>
    </source>
</evidence>
<dbReference type="OrthoDB" id="8452401at2"/>
<evidence type="ECO:0000313" key="2">
    <source>
        <dbReference type="Proteomes" id="UP000245137"/>
    </source>
</evidence>
<evidence type="ECO:0000313" key="1">
    <source>
        <dbReference type="EMBL" id="PWB94062.1"/>
    </source>
</evidence>
<dbReference type="AlphaFoldDB" id="A0A2U1SR26"/>
<name>A0A2U1SR26_METSR</name>
<reference evidence="1 2" key="1">
    <citation type="journal article" date="2018" name="Appl. Microbiol. Biotechnol.">
        <title>Co-cultivation of the strictly anaerobic methanogen Methanosarcina barkeri with aerobic methanotrophs in an oxygen-limited membrane bioreactor.</title>
        <authorList>
            <person name="In 't Zandt M.H."/>
            <person name="van den Bosch T.J.M."/>
            <person name="Rijkers R."/>
            <person name="van Kessel M.A.H.J."/>
            <person name="Jetten M.S.M."/>
            <person name="Welte C.U."/>
        </authorList>
    </citation>
    <scope>NUCLEOTIDE SEQUENCE [LARGE SCALE GENOMIC DNA]</scope>
    <source>
        <strain evidence="1 2">DSM 17706</strain>
    </source>
</reference>
<proteinExistence type="predicted"/>
<keyword evidence="2" id="KW-1185">Reference proteome</keyword>
<sequence>MAGAPESGETRIGPLPVCADEERVMRYRRETGFPDTLEKIVPVAFPAVWMAAPEIDSAIRARLGDADVVPVHESQSFHYFAPLRVDESYALTVSVRQEAEPPRLSVNASVTTIGGEPRLHAETLLRIVPRPACLA</sequence>
<dbReference type="EMBL" id="PUIV01000012">
    <property type="protein sequence ID" value="PWB94062.1"/>
    <property type="molecule type" value="Genomic_DNA"/>
</dbReference>
<protein>
    <recommendedName>
        <fullName evidence="3">MaoC family dehydratase</fullName>
    </recommendedName>
</protein>
<dbReference type="Gene3D" id="3.10.129.10">
    <property type="entry name" value="Hotdog Thioesterase"/>
    <property type="match status" value="1"/>
</dbReference>